<dbReference type="EMBL" id="MCFJ01000032">
    <property type="protein sequence ID" value="ORY54732.1"/>
    <property type="molecule type" value="Genomic_DNA"/>
</dbReference>
<reference evidence="1 2" key="1">
    <citation type="submission" date="2016-07" db="EMBL/GenBank/DDBJ databases">
        <title>Pervasive Adenine N6-methylation of Active Genes in Fungi.</title>
        <authorList>
            <consortium name="DOE Joint Genome Institute"/>
            <person name="Mondo S.J."/>
            <person name="Dannebaum R.O."/>
            <person name="Kuo R.C."/>
            <person name="Labutti K."/>
            <person name="Haridas S."/>
            <person name="Kuo A."/>
            <person name="Salamov A."/>
            <person name="Ahrendt S.R."/>
            <person name="Lipzen A."/>
            <person name="Sullivan W."/>
            <person name="Andreopoulos W.B."/>
            <person name="Clum A."/>
            <person name="Lindquist E."/>
            <person name="Daum C."/>
            <person name="Ramamoorthy G.K."/>
            <person name="Gryganskyi A."/>
            <person name="Culley D."/>
            <person name="Magnuson J.K."/>
            <person name="James T.Y."/>
            <person name="O'Malley M.A."/>
            <person name="Stajich J.E."/>
            <person name="Spatafora J.W."/>
            <person name="Visel A."/>
            <person name="Grigoriev I.V."/>
        </authorList>
    </citation>
    <scope>NUCLEOTIDE SEQUENCE [LARGE SCALE GENOMIC DNA]</scope>
    <source>
        <strain evidence="1 2">CBS 129021</strain>
    </source>
</reference>
<dbReference type="AlphaFoldDB" id="A0A1Y2D620"/>
<name>A0A1Y2D620_9PEZI</name>
<proteinExistence type="predicted"/>
<gene>
    <name evidence="1" type="ORF">BCR38DRAFT_453362</name>
</gene>
<dbReference type="Proteomes" id="UP000193689">
    <property type="component" value="Unassembled WGS sequence"/>
</dbReference>
<protein>
    <submittedName>
        <fullName evidence="1">Uncharacterized protein</fullName>
    </submittedName>
</protein>
<comment type="caution">
    <text evidence="1">The sequence shown here is derived from an EMBL/GenBank/DDBJ whole genome shotgun (WGS) entry which is preliminary data.</text>
</comment>
<sequence length="152" mass="17792">MNRYITLLVAQHQPSTVNNHLHMRSYRSVPNAISGLRLGTVIIECTMSHVSSEKVQSVQTRYSKVFMPRTRPGSYPQIATMPRGIIRRSWFRQAHTTRTSLATNFPKSCRRYYLMISRGSQPSRRRIMIVITTRTVKAKEKRRRRRIKSSRS</sequence>
<evidence type="ECO:0000313" key="1">
    <source>
        <dbReference type="EMBL" id="ORY54732.1"/>
    </source>
</evidence>
<keyword evidence="2" id="KW-1185">Reference proteome</keyword>
<evidence type="ECO:0000313" key="2">
    <source>
        <dbReference type="Proteomes" id="UP000193689"/>
    </source>
</evidence>
<dbReference type="GeneID" id="63777797"/>
<organism evidence="1 2">
    <name type="scientific">Pseudomassariella vexata</name>
    <dbReference type="NCBI Taxonomy" id="1141098"/>
    <lineage>
        <taxon>Eukaryota</taxon>
        <taxon>Fungi</taxon>
        <taxon>Dikarya</taxon>
        <taxon>Ascomycota</taxon>
        <taxon>Pezizomycotina</taxon>
        <taxon>Sordariomycetes</taxon>
        <taxon>Xylariomycetidae</taxon>
        <taxon>Amphisphaeriales</taxon>
        <taxon>Pseudomassariaceae</taxon>
        <taxon>Pseudomassariella</taxon>
    </lineage>
</organism>
<accession>A0A1Y2D620</accession>
<dbReference type="RefSeq" id="XP_040709314.1">
    <property type="nucleotide sequence ID" value="XM_040861585.1"/>
</dbReference>
<dbReference type="InParanoid" id="A0A1Y2D620"/>